<gene>
    <name evidence="2" type="ORF">E8E12_008197</name>
</gene>
<accession>A0A9P5C2Q7</accession>
<feature type="region of interest" description="Disordered" evidence="1">
    <location>
        <begin position="609"/>
        <end position="643"/>
    </location>
</feature>
<dbReference type="Proteomes" id="UP000758155">
    <property type="component" value="Unassembled WGS sequence"/>
</dbReference>
<protein>
    <submittedName>
        <fullName evidence="2">Uncharacterized protein</fullName>
    </submittedName>
</protein>
<sequence length="775" mass="87221">MDPGMGLMVHSMVPDEDELPKLPSKSILQLPDGFLEKPHVRHALKYITDDEQRERALEIAMAWKRKFAAEKWGPIVAAIESARKEDNVRLSQDPDSPCEDDDIHPEGSQRLIKSVSRDNNMFLEGATIPTAERPRAMTIASAAVVPQATVTPWTARRELARQHTSFASLPFRRILAPLTPRRHRWDVITSGPVTPLSPIPSANSFTNWLRPKPAPPGEHTPVSTPVTAIHVEPGSPALLSDVETREVYNSVKKQIDSLARRHCLARFKARSNGCSDFIPATMVKPKDTLQAALAIMESHRVKLKEFIVKDLPDRLEGCVITEARVLSHLRIENESDLEQQNDWMNHISIMTASRVSDIDEHMDHSPEPASLAVSILDEQRAVLRDLRKQRESELAIRPEALVAAWAVKMLDDAECRTRIEGDDDSSSSSEGEVDHDEGYSYGNFLRAIKSEMSMSTSSGTLAAMVDEVCNSDFPSMRSRSSAYQRSSWKRIQDFQSPQQSSMSLRKGDQWSERLSGSTVLNTDMHTSSIYQRPDLSVFTKKNEEAPTGELSPEDREFRHRAPDLAELDHWAQELKKMEAMRVQRQRSPTLHRHLPTRGVLGGYIKPRSSTRQMSVDSINTPISPTRTMHSRFSSSSGSSASTNLLKPLPRPPFLKHSPSASFSTLSDSRPTMLDHEYHQRKMSKTSTHKRATSKVSMSDSVCRSQHLRASNTVQILAKHTSREVEDDWMGELKRMEGRERVRQAEERRTAQLLRGDTLVGEDVLNEGREMLSGLT</sequence>
<name>A0A9P5C2Q7_9PLEO</name>
<feature type="compositionally biased region" description="Basic residues" evidence="1">
    <location>
        <begin position="680"/>
        <end position="692"/>
    </location>
</feature>
<feature type="compositionally biased region" description="Polar residues" evidence="1">
    <location>
        <begin position="693"/>
        <end position="703"/>
    </location>
</feature>
<comment type="caution">
    <text evidence="2">The sequence shown here is derived from an EMBL/GenBank/DDBJ whole genome shotgun (WGS) entry which is preliminary data.</text>
</comment>
<dbReference type="EMBL" id="SWKV01000017">
    <property type="protein sequence ID" value="KAF3042170.1"/>
    <property type="molecule type" value="Genomic_DNA"/>
</dbReference>
<feature type="compositionally biased region" description="Low complexity" evidence="1">
    <location>
        <begin position="630"/>
        <end position="643"/>
    </location>
</feature>
<feature type="region of interest" description="Disordered" evidence="1">
    <location>
        <begin position="489"/>
        <end position="511"/>
    </location>
</feature>
<proteinExistence type="predicted"/>
<evidence type="ECO:0000313" key="3">
    <source>
        <dbReference type="Proteomes" id="UP000758155"/>
    </source>
</evidence>
<feature type="region of interest" description="Disordered" evidence="1">
    <location>
        <begin position="677"/>
        <end position="703"/>
    </location>
</feature>
<reference evidence="2" key="1">
    <citation type="submission" date="2019-04" db="EMBL/GenBank/DDBJ databases">
        <title>Sequencing of skin fungus with MAO and IRED activity.</title>
        <authorList>
            <person name="Marsaioli A.J."/>
            <person name="Bonatto J.M.C."/>
            <person name="Reis Junior O."/>
        </authorList>
    </citation>
    <scope>NUCLEOTIDE SEQUENCE</scope>
    <source>
        <strain evidence="2">28M1</strain>
    </source>
</reference>
<organism evidence="2 3">
    <name type="scientific">Didymella heteroderae</name>
    <dbReference type="NCBI Taxonomy" id="1769908"/>
    <lineage>
        <taxon>Eukaryota</taxon>
        <taxon>Fungi</taxon>
        <taxon>Dikarya</taxon>
        <taxon>Ascomycota</taxon>
        <taxon>Pezizomycotina</taxon>
        <taxon>Dothideomycetes</taxon>
        <taxon>Pleosporomycetidae</taxon>
        <taxon>Pleosporales</taxon>
        <taxon>Pleosporineae</taxon>
        <taxon>Didymellaceae</taxon>
        <taxon>Didymella</taxon>
    </lineage>
</organism>
<keyword evidence="3" id="KW-1185">Reference proteome</keyword>
<evidence type="ECO:0000313" key="2">
    <source>
        <dbReference type="EMBL" id="KAF3042170.1"/>
    </source>
</evidence>
<dbReference type="OrthoDB" id="3800557at2759"/>
<feature type="region of interest" description="Disordered" evidence="1">
    <location>
        <begin position="85"/>
        <end position="106"/>
    </location>
</feature>
<feature type="compositionally biased region" description="Polar residues" evidence="1">
    <location>
        <begin position="493"/>
        <end position="503"/>
    </location>
</feature>
<feature type="compositionally biased region" description="Polar residues" evidence="1">
    <location>
        <begin position="609"/>
        <end position="627"/>
    </location>
</feature>
<evidence type="ECO:0000256" key="1">
    <source>
        <dbReference type="SAM" id="MobiDB-lite"/>
    </source>
</evidence>
<dbReference type="AlphaFoldDB" id="A0A9P5C2Q7"/>